<comment type="caution">
    <text evidence="2">The sequence shown here is derived from an EMBL/GenBank/DDBJ whole genome shotgun (WGS) entry which is preliminary data.</text>
</comment>
<gene>
    <name evidence="2" type="ORF">GBAR_LOCUS13650</name>
</gene>
<accession>A0AA35S7J1</accession>
<reference evidence="2" key="1">
    <citation type="submission" date="2023-03" db="EMBL/GenBank/DDBJ databases">
        <authorList>
            <person name="Steffen K."/>
            <person name="Cardenas P."/>
        </authorList>
    </citation>
    <scope>NUCLEOTIDE SEQUENCE</scope>
</reference>
<dbReference type="Proteomes" id="UP001174909">
    <property type="component" value="Unassembled WGS sequence"/>
</dbReference>
<evidence type="ECO:0000313" key="3">
    <source>
        <dbReference type="Proteomes" id="UP001174909"/>
    </source>
</evidence>
<protein>
    <submittedName>
        <fullName evidence="2">Uncharacterized protein</fullName>
    </submittedName>
</protein>
<feature type="region of interest" description="Disordered" evidence="1">
    <location>
        <begin position="1"/>
        <end position="27"/>
    </location>
</feature>
<feature type="compositionally biased region" description="Low complexity" evidence="1">
    <location>
        <begin position="15"/>
        <end position="27"/>
    </location>
</feature>
<sequence length="53" mass="5624">MILPSSCRSIHRSRTVAASPTSTSTSIPRFSRHMSAINCACSGRNGTSPAFQV</sequence>
<evidence type="ECO:0000313" key="2">
    <source>
        <dbReference type="EMBL" id="CAI8023346.1"/>
    </source>
</evidence>
<proteinExistence type="predicted"/>
<dbReference type="EMBL" id="CASHTH010002004">
    <property type="protein sequence ID" value="CAI8023346.1"/>
    <property type="molecule type" value="Genomic_DNA"/>
</dbReference>
<keyword evidence="3" id="KW-1185">Reference proteome</keyword>
<evidence type="ECO:0000256" key="1">
    <source>
        <dbReference type="SAM" id="MobiDB-lite"/>
    </source>
</evidence>
<dbReference type="AlphaFoldDB" id="A0AA35S7J1"/>
<name>A0AA35S7J1_GEOBA</name>
<organism evidence="2 3">
    <name type="scientific">Geodia barretti</name>
    <name type="common">Barrett's horny sponge</name>
    <dbReference type="NCBI Taxonomy" id="519541"/>
    <lineage>
        <taxon>Eukaryota</taxon>
        <taxon>Metazoa</taxon>
        <taxon>Porifera</taxon>
        <taxon>Demospongiae</taxon>
        <taxon>Heteroscleromorpha</taxon>
        <taxon>Tetractinellida</taxon>
        <taxon>Astrophorina</taxon>
        <taxon>Geodiidae</taxon>
        <taxon>Geodia</taxon>
    </lineage>
</organism>